<accession>A0A4V6D767</accession>
<name>A0A4V6D767_SETVI</name>
<dbReference type="AlphaFoldDB" id="A0A4V6D767"/>
<reference evidence="2" key="1">
    <citation type="submission" date="2019-03" db="EMBL/GenBank/DDBJ databases">
        <title>WGS assembly of Setaria viridis.</title>
        <authorList>
            <person name="Huang P."/>
            <person name="Jenkins J."/>
            <person name="Grimwood J."/>
            <person name="Barry K."/>
            <person name="Healey A."/>
            <person name="Mamidi S."/>
            <person name="Sreedasyam A."/>
            <person name="Shu S."/>
            <person name="Feldman M."/>
            <person name="Wu J."/>
            <person name="Yu Y."/>
            <person name="Chen C."/>
            <person name="Johnson J."/>
            <person name="Rokhsar D."/>
            <person name="Baxter I."/>
            <person name="Schmutz J."/>
            <person name="Brutnell T."/>
            <person name="Kellogg E."/>
        </authorList>
    </citation>
    <scope>NUCLEOTIDE SEQUENCE [LARGE SCALE GENOMIC DNA]</scope>
</reference>
<sequence length="143" mass="14925">MQAEAGQREPLACPGALGQTTANISAIGRQSGTPHSVFPRASCAAPVLPGAASSPARACSWARSPRKAPNEKDPRPRRWRADTGARCFAGALFALAPALPISLPSLCFGFSPLCTLQCWILDLGIIVAATCADVRCHIVSVKC</sequence>
<gene>
    <name evidence="2" type="ORF">SEVIR_5G317500v2</name>
</gene>
<dbReference type="EMBL" id="CM016556">
    <property type="protein sequence ID" value="TKW16716.1"/>
    <property type="molecule type" value="Genomic_DNA"/>
</dbReference>
<dbReference type="Gramene" id="TKW16716">
    <property type="protein sequence ID" value="TKW16716"/>
    <property type="gene ID" value="SEVIR_5G317500v2"/>
</dbReference>
<feature type="region of interest" description="Disordered" evidence="1">
    <location>
        <begin position="48"/>
        <end position="79"/>
    </location>
</feature>
<proteinExistence type="predicted"/>
<dbReference type="Proteomes" id="UP000298652">
    <property type="component" value="Chromosome 5"/>
</dbReference>
<evidence type="ECO:0000313" key="2">
    <source>
        <dbReference type="EMBL" id="TKW16716.1"/>
    </source>
</evidence>
<feature type="compositionally biased region" description="Basic and acidic residues" evidence="1">
    <location>
        <begin position="68"/>
        <end position="79"/>
    </location>
</feature>
<evidence type="ECO:0000256" key="1">
    <source>
        <dbReference type="SAM" id="MobiDB-lite"/>
    </source>
</evidence>
<keyword evidence="3" id="KW-1185">Reference proteome</keyword>
<protein>
    <submittedName>
        <fullName evidence="2">Uncharacterized protein</fullName>
    </submittedName>
</protein>
<evidence type="ECO:0000313" key="3">
    <source>
        <dbReference type="Proteomes" id="UP000298652"/>
    </source>
</evidence>
<organism evidence="2 3">
    <name type="scientific">Setaria viridis</name>
    <name type="common">Green bristlegrass</name>
    <name type="synonym">Setaria italica subsp. viridis</name>
    <dbReference type="NCBI Taxonomy" id="4556"/>
    <lineage>
        <taxon>Eukaryota</taxon>
        <taxon>Viridiplantae</taxon>
        <taxon>Streptophyta</taxon>
        <taxon>Embryophyta</taxon>
        <taxon>Tracheophyta</taxon>
        <taxon>Spermatophyta</taxon>
        <taxon>Magnoliopsida</taxon>
        <taxon>Liliopsida</taxon>
        <taxon>Poales</taxon>
        <taxon>Poaceae</taxon>
        <taxon>PACMAD clade</taxon>
        <taxon>Panicoideae</taxon>
        <taxon>Panicodae</taxon>
        <taxon>Paniceae</taxon>
        <taxon>Cenchrinae</taxon>
        <taxon>Setaria</taxon>
    </lineage>
</organism>